<feature type="domain" description="Electron transfer flavoprotein alpha/beta-subunit N-terminal" evidence="3">
    <location>
        <begin position="23"/>
        <end position="203"/>
    </location>
</feature>
<evidence type="ECO:0000256" key="1">
    <source>
        <dbReference type="ARBA" id="ARBA00042002"/>
    </source>
</evidence>
<evidence type="ECO:0000313" key="5">
    <source>
        <dbReference type="Proteomes" id="UP000824238"/>
    </source>
</evidence>
<evidence type="ECO:0000313" key="4">
    <source>
        <dbReference type="EMBL" id="HIR55647.1"/>
    </source>
</evidence>
<dbReference type="InterPro" id="IPR014730">
    <property type="entry name" value="ETF_a/b_N"/>
</dbReference>
<dbReference type="InterPro" id="IPR014729">
    <property type="entry name" value="Rossmann-like_a/b/a_fold"/>
</dbReference>
<name>A0A9D1DMM2_9FIRM</name>
<dbReference type="Pfam" id="PF01012">
    <property type="entry name" value="ETF"/>
    <property type="match status" value="1"/>
</dbReference>
<dbReference type="CDD" id="cd01714">
    <property type="entry name" value="ETF_beta"/>
    <property type="match status" value="1"/>
</dbReference>
<evidence type="ECO:0000259" key="3">
    <source>
        <dbReference type="SMART" id="SM00893"/>
    </source>
</evidence>
<feature type="region of interest" description="Disordered" evidence="2">
    <location>
        <begin position="214"/>
        <end position="241"/>
    </location>
</feature>
<dbReference type="Gene3D" id="3.40.50.620">
    <property type="entry name" value="HUPs"/>
    <property type="match status" value="1"/>
</dbReference>
<dbReference type="AlphaFoldDB" id="A0A9D1DMM2"/>
<dbReference type="EMBL" id="DVHH01000206">
    <property type="protein sequence ID" value="HIR55647.1"/>
    <property type="molecule type" value="Genomic_DNA"/>
</dbReference>
<dbReference type="PANTHER" id="PTHR21294:SF17">
    <property type="entry name" value="PROTEIN FIXA"/>
    <property type="match status" value="1"/>
</dbReference>
<dbReference type="PIRSF" id="PIRSF000090">
    <property type="entry name" value="Beta-ETF"/>
    <property type="match status" value="1"/>
</dbReference>
<dbReference type="InterPro" id="IPR033948">
    <property type="entry name" value="ETF_beta_N"/>
</dbReference>
<dbReference type="SMART" id="SM00893">
    <property type="entry name" value="ETF"/>
    <property type="match status" value="1"/>
</dbReference>
<evidence type="ECO:0000256" key="2">
    <source>
        <dbReference type="SAM" id="MobiDB-lite"/>
    </source>
</evidence>
<dbReference type="GO" id="GO:0009055">
    <property type="term" value="F:electron transfer activity"/>
    <property type="evidence" value="ECO:0007669"/>
    <property type="project" value="InterPro"/>
</dbReference>
<reference evidence="4" key="1">
    <citation type="submission" date="2020-10" db="EMBL/GenBank/DDBJ databases">
        <authorList>
            <person name="Gilroy R."/>
        </authorList>
    </citation>
    <scope>NUCLEOTIDE SEQUENCE</scope>
    <source>
        <strain evidence="4">ChiGjej3B3-7149</strain>
    </source>
</reference>
<reference evidence="4" key="2">
    <citation type="journal article" date="2021" name="PeerJ">
        <title>Extensive microbial diversity within the chicken gut microbiome revealed by metagenomics and culture.</title>
        <authorList>
            <person name="Gilroy R."/>
            <person name="Ravi A."/>
            <person name="Getino M."/>
            <person name="Pursley I."/>
            <person name="Horton D.L."/>
            <person name="Alikhan N.F."/>
            <person name="Baker D."/>
            <person name="Gharbi K."/>
            <person name="Hall N."/>
            <person name="Watson M."/>
            <person name="Adriaenssens E.M."/>
            <person name="Foster-Nyarko E."/>
            <person name="Jarju S."/>
            <person name="Secka A."/>
            <person name="Antonio M."/>
            <person name="Oren A."/>
            <person name="Chaudhuri R.R."/>
            <person name="La Ragione R."/>
            <person name="Hildebrand F."/>
            <person name="Pallen M.J."/>
        </authorList>
    </citation>
    <scope>NUCLEOTIDE SEQUENCE</scope>
    <source>
        <strain evidence="4">ChiGjej3B3-7149</strain>
    </source>
</reference>
<proteinExistence type="predicted"/>
<comment type="caution">
    <text evidence="4">The sequence shown here is derived from an EMBL/GenBank/DDBJ whole genome shotgun (WGS) entry which is preliminary data.</text>
</comment>
<dbReference type="SUPFAM" id="SSF52402">
    <property type="entry name" value="Adenine nucleotide alpha hydrolases-like"/>
    <property type="match status" value="1"/>
</dbReference>
<sequence length="264" mass="28172">MLNILVCVKQVPDIDLVKMDPVTGSLIRAGVPAILNPLDANALEAAVQVKERCGGKITCVTMGPDAAAEALRECIAAGADRAVLLSDRAFANADTLATSYVIATAAHRLERFDLIFCGKESLDGATGQMASQLAERFDASQLSCVLSIEDIDLDCRKVTALRELERGVERTRASLPCLITVEKANFRPRIPNLARWKASRTAEILSYNSRSIPGLDPAQIGDPGSPTKVPRTYPPEAGEPGMMIDEGSLDRSAAKLASLLAEAL</sequence>
<organism evidence="4 5">
    <name type="scientific">Candidatus Scatomorpha intestinigallinarum</name>
    <dbReference type="NCBI Taxonomy" id="2840923"/>
    <lineage>
        <taxon>Bacteria</taxon>
        <taxon>Bacillati</taxon>
        <taxon>Bacillota</taxon>
        <taxon>Clostridia</taxon>
        <taxon>Eubacteriales</taxon>
        <taxon>Candidatus Scatomorpha</taxon>
    </lineage>
</organism>
<protein>
    <recommendedName>
        <fullName evidence="1">Electron transfer flavoprotein small subunit</fullName>
    </recommendedName>
</protein>
<dbReference type="Proteomes" id="UP000824238">
    <property type="component" value="Unassembled WGS sequence"/>
</dbReference>
<accession>A0A9D1DMM2</accession>
<gene>
    <name evidence="4" type="ORF">IAD36_08655</name>
</gene>
<dbReference type="PANTHER" id="PTHR21294">
    <property type="entry name" value="ELECTRON TRANSFER FLAVOPROTEIN BETA-SUBUNIT"/>
    <property type="match status" value="1"/>
</dbReference>
<dbReference type="InterPro" id="IPR012255">
    <property type="entry name" value="ETF_b"/>
</dbReference>